<dbReference type="GO" id="GO:0000785">
    <property type="term" value="C:chromatin"/>
    <property type="evidence" value="ECO:0007669"/>
    <property type="project" value="EnsemblFungi"/>
</dbReference>
<dbReference type="InterPro" id="IPR038120">
    <property type="entry name" value="Rpb1_funnel_sf"/>
</dbReference>
<evidence type="ECO:0000313" key="10">
    <source>
        <dbReference type="Proteomes" id="UP000051530"/>
    </source>
</evidence>
<dbReference type="Gene3D" id="6.10.250.2940">
    <property type="match status" value="1"/>
</dbReference>
<dbReference type="GO" id="GO:0006384">
    <property type="term" value="P:transcription initiation at RNA polymerase III promoter"/>
    <property type="evidence" value="ECO:0007669"/>
    <property type="project" value="EnsemblFungi"/>
</dbReference>
<evidence type="ECO:0000259" key="8">
    <source>
        <dbReference type="SMART" id="SM00663"/>
    </source>
</evidence>
<protein>
    <recommendedName>
        <fullName evidence="7">DNA-directed RNA polymerase subunit</fullName>
        <ecNumber evidence="7">2.7.7.6</ecNumber>
    </recommendedName>
</protein>
<evidence type="ECO:0000256" key="1">
    <source>
        <dbReference type="ARBA" id="ARBA00006460"/>
    </source>
</evidence>
<dbReference type="GO" id="GO:0006386">
    <property type="term" value="P:termination of RNA polymerase III transcription"/>
    <property type="evidence" value="ECO:0007669"/>
    <property type="project" value="EnsemblFungi"/>
</dbReference>
<dbReference type="GO" id="GO:0005666">
    <property type="term" value="C:RNA polymerase III complex"/>
    <property type="evidence" value="ECO:0007669"/>
    <property type="project" value="EnsemblFungi"/>
</dbReference>
<evidence type="ECO:0000256" key="6">
    <source>
        <dbReference type="ARBA" id="ARBA00048552"/>
    </source>
</evidence>
<comment type="catalytic activity">
    <reaction evidence="6 7">
        <text>RNA(n) + a ribonucleoside 5'-triphosphate = RNA(n+1) + diphosphate</text>
        <dbReference type="Rhea" id="RHEA:21248"/>
        <dbReference type="Rhea" id="RHEA-COMP:14527"/>
        <dbReference type="Rhea" id="RHEA-COMP:17342"/>
        <dbReference type="ChEBI" id="CHEBI:33019"/>
        <dbReference type="ChEBI" id="CHEBI:61557"/>
        <dbReference type="ChEBI" id="CHEBI:140395"/>
        <dbReference type="EC" id="2.7.7.6"/>
    </reaction>
</comment>
<dbReference type="EMBL" id="LGUB01000188">
    <property type="protein sequence ID" value="KRH93881.1"/>
    <property type="molecule type" value="Genomic_DNA"/>
</dbReference>
<keyword evidence="2 7" id="KW-0240">DNA-directed RNA polymerase</keyword>
<dbReference type="Gene3D" id="3.30.1490.180">
    <property type="entry name" value="RNA polymerase ii"/>
    <property type="match status" value="1"/>
</dbReference>
<dbReference type="Pfam" id="PF00623">
    <property type="entry name" value="RNA_pol_Rpb1_2"/>
    <property type="match status" value="1"/>
</dbReference>
<dbReference type="SUPFAM" id="SSF64484">
    <property type="entry name" value="beta and beta-prime subunits of DNA dependent RNA-polymerase"/>
    <property type="match status" value="1"/>
</dbReference>
<evidence type="ECO:0000256" key="3">
    <source>
        <dbReference type="ARBA" id="ARBA00022679"/>
    </source>
</evidence>
<dbReference type="InterPro" id="IPR042102">
    <property type="entry name" value="RNA_pol_Rpb1_3_sf"/>
</dbReference>
<dbReference type="InterPro" id="IPR044893">
    <property type="entry name" value="RNA_pol_Rpb1_clamp_domain"/>
</dbReference>
<dbReference type="PANTHER" id="PTHR19376:SF32">
    <property type="entry name" value="DNA-DIRECTED RNA POLYMERASE III SUBUNIT RPC1"/>
    <property type="match status" value="1"/>
</dbReference>
<evidence type="ECO:0000256" key="5">
    <source>
        <dbReference type="ARBA" id="ARBA00023163"/>
    </source>
</evidence>
<accession>A0A0R0LX32</accession>
<dbReference type="InterPro" id="IPR007083">
    <property type="entry name" value="RNA_pol_Rpb1_4"/>
</dbReference>
<organism evidence="9 10">
    <name type="scientific">Pseudoloma neurophilia</name>
    <dbReference type="NCBI Taxonomy" id="146866"/>
    <lineage>
        <taxon>Eukaryota</taxon>
        <taxon>Fungi</taxon>
        <taxon>Fungi incertae sedis</taxon>
        <taxon>Microsporidia</taxon>
        <taxon>Pseudoloma</taxon>
    </lineage>
</organism>
<dbReference type="InterPro" id="IPR007080">
    <property type="entry name" value="RNA_pol_Rpb1_1"/>
</dbReference>
<dbReference type="SMART" id="SM00663">
    <property type="entry name" value="RPOLA_N"/>
    <property type="match status" value="1"/>
</dbReference>
<dbReference type="AlphaFoldDB" id="A0A0R0LX32"/>
<dbReference type="Proteomes" id="UP000051530">
    <property type="component" value="Unassembled WGS sequence"/>
</dbReference>
<dbReference type="InterPro" id="IPR006592">
    <property type="entry name" value="RNA_pol_N"/>
</dbReference>
<dbReference type="Gene3D" id="1.10.132.30">
    <property type="match status" value="1"/>
</dbReference>
<keyword evidence="4 7" id="KW-0548">Nucleotidyltransferase</keyword>
<dbReference type="Gene3D" id="2.40.40.20">
    <property type="match status" value="1"/>
</dbReference>
<dbReference type="OrthoDB" id="270392at2759"/>
<proteinExistence type="inferred from homology"/>
<dbReference type="PANTHER" id="PTHR19376">
    <property type="entry name" value="DNA-DIRECTED RNA POLYMERASE"/>
    <property type="match status" value="1"/>
</dbReference>
<keyword evidence="3 7" id="KW-0808">Transferase</keyword>
<sequence length="1190" mass="134800">MKEIVQLPENHRAKITDFDFDTVKNDDIDKISVLKVNKREIYDINTEKPMVGGVLDMRLGISASGNFCETCQKSLQECDGHFGHLDFEFPVFHPGFIKQLVKILQSICLKCSRIKLKEDKIFLYIIKDKNIFNDSMCFTDAKKHPICPHCQFNNGIIKKGAGHKILHSGFDLNPITVKNILERITDFELLQNKDRSRMETVTFDEFSIKKGNSRFSHFIVDKLLVPPANARPSVKTEEFGSNEDALTIKLSEIIQLNASLMNGLTASSLNILLHDWELLNETFFAYMTSPAVRSLLLRLKGKNGRFRNNLSGKRADFTSRTVISPDPLLSIEQVGIPLHIAKILTIRERVTALNIERLRKNVNNGKKYPGANFIITQNNKRVSTQYNKQIRIGDQVERHLQNDDRVLFNRQPSLHRLSILSHRVKIVPNKTFCFNVSVCAPYGADFDGDEMNIHLPQTLLAQAECEILKVKKNLRTPKDGSLIIMPNQDFVTCMYLLGTAIFDERTFYQYICEISFCFKNRKIEEFLLEPAIKEPKKYFTGRQLIKILFTEFQDDTLLTKKILKNLLSNLTNDQIVEIENAIARINCKFLGEFGFSFGLDDLIYKNNKNENLSNIIDTELKMANSGNVGELSSIRDKIAQTIVLKPSNSALVMSNSGSKGSIINITQMIAMVGQQVINGQLVPLSFAGRSLPHFEYIFTKTPQLFKKKNIEVQKTNLPQPIKTAAEWLQETEICASIYGFEKNKNDPLNHLTDLKKDTHFFEDIPTECSRGFIKNSFYSGLNAFEFFFHAISGREGLVDTAVKTAETGYLQRRLMKALEDLQLWSDGSIRGTDCILKYPDENSTYFKRGFVPGDAIGAIAGQSIGEPATQMTLKTFHFAGVGSMNITLGVPRLKEIINGTACSTPIIKIEAYDKSLKGMRGINDSIFPLYVEDVTEKLVFIITGTSAIGDLYIRSEYEHLVETVQQRVEKRFKRTVLQFKNNVLRINFLKECTETGILLEMNDFKLQVGKIFIFGIKTIKQTTFNSLEDKDTDQQFIEQNMIKEPEFEMLVEGTGLLDILGHPNVAYATSNDILEIRATLGIEAARLTIFNEIVYTLKSHGIEINNDHIILLSDIMCFKGEICGITRFGINKFKSNTLMLASFEQTGDNLFNAAIKKKFNKIEGVSDSIIVGGKMPLGTGTVHLMYDYDT</sequence>
<dbReference type="InterPro" id="IPR000722">
    <property type="entry name" value="RNA_pol_asu"/>
</dbReference>
<feature type="domain" description="RNA polymerase N-terminal" evidence="8">
    <location>
        <begin position="216"/>
        <end position="498"/>
    </location>
</feature>
<evidence type="ECO:0000256" key="7">
    <source>
        <dbReference type="RuleBase" id="RU004279"/>
    </source>
</evidence>
<dbReference type="GO" id="GO:0003677">
    <property type="term" value="F:DNA binding"/>
    <property type="evidence" value="ECO:0007669"/>
    <property type="project" value="InterPro"/>
</dbReference>
<dbReference type="Gene3D" id="4.10.860.120">
    <property type="entry name" value="RNA polymerase II, clamp domain"/>
    <property type="match status" value="1"/>
</dbReference>
<gene>
    <name evidence="9" type="ORF">M153_502000164</name>
</gene>
<comment type="similarity">
    <text evidence="1 7">Belongs to the RNA polymerase beta' chain family.</text>
</comment>
<dbReference type="InterPro" id="IPR045867">
    <property type="entry name" value="DNA-dir_RpoC_beta_prime"/>
</dbReference>
<evidence type="ECO:0000256" key="4">
    <source>
        <dbReference type="ARBA" id="ARBA00022695"/>
    </source>
</evidence>
<dbReference type="GO" id="GO:0003899">
    <property type="term" value="F:DNA-directed RNA polymerase activity"/>
    <property type="evidence" value="ECO:0007669"/>
    <property type="project" value="UniProtKB-EC"/>
</dbReference>
<reference evidence="9 10" key="1">
    <citation type="submission" date="2015-07" db="EMBL/GenBank/DDBJ databases">
        <title>The genome of Pseudoloma neurophilia, a relevant intracellular parasite of the zebrafish.</title>
        <authorList>
            <person name="Ndikumana S."/>
            <person name="Pelin A."/>
            <person name="Sanders J."/>
            <person name="Corradi N."/>
        </authorList>
    </citation>
    <scope>NUCLEOTIDE SEQUENCE [LARGE SCALE GENOMIC DNA]</scope>
    <source>
        <strain evidence="9 10">MK1</strain>
    </source>
</reference>
<comment type="function">
    <text evidence="7">DNA-dependent RNA polymerase catalyzes the transcription of DNA into RNA using the four ribonucleoside triphosphates as substrates.</text>
</comment>
<keyword evidence="5 7" id="KW-0804">Transcription</keyword>
<comment type="caution">
    <text evidence="9">The sequence shown here is derived from an EMBL/GenBank/DDBJ whole genome shotgun (WGS) entry which is preliminary data.</text>
</comment>
<dbReference type="GO" id="GO:0042797">
    <property type="term" value="P:tRNA transcription by RNA polymerase III"/>
    <property type="evidence" value="ECO:0007669"/>
    <property type="project" value="EnsemblFungi"/>
</dbReference>
<dbReference type="Gene3D" id="1.10.150.390">
    <property type="match status" value="1"/>
</dbReference>
<dbReference type="InterPro" id="IPR007081">
    <property type="entry name" value="RNA_pol_Rpb1_5"/>
</dbReference>
<evidence type="ECO:0000313" key="9">
    <source>
        <dbReference type="EMBL" id="KRH93881.1"/>
    </source>
</evidence>
<dbReference type="Pfam" id="PF04998">
    <property type="entry name" value="RNA_pol_Rpb1_5"/>
    <property type="match status" value="1"/>
</dbReference>
<name>A0A0R0LX32_9MICR</name>
<dbReference type="Pfam" id="PF05000">
    <property type="entry name" value="RNA_pol_Rpb1_4"/>
    <property type="match status" value="1"/>
</dbReference>
<dbReference type="Gene3D" id="1.10.274.100">
    <property type="entry name" value="RNA polymerase Rpb1, domain 3"/>
    <property type="match status" value="1"/>
</dbReference>
<dbReference type="EC" id="2.7.7.6" evidence="7"/>
<dbReference type="FunFam" id="2.40.40.20:FF:000019">
    <property type="entry name" value="DNA-directed RNA polymerase II subunit RPB1"/>
    <property type="match status" value="1"/>
</dbReference>
<keyword evidence="10" id="KW-1185">Reference proteome</keyword>
<dbReference type="VEuPathDB" id="MicrosporidiaDB:M153_502000164"/>
<dbReference type="Pfam" id="PF04997">
    <property type="entry name" value="RNA_pol_Rpb1_1"/>
    <property type="match status" value="1"/>
</dbReference>
<evidence type="ECO:0000256" key="2">
    <source>
        <dbReference type="ARBA" id="ARBA00022478"/>
    </source>
</evidence>